<keyword evidence="4" id="KW-0169">Cobalamin biosynthesis</keyword>
<dbReference type="UniPathway" id="UPA00148">
    <property type="reaction ID" value="UER00233"/>
</dbReference>
<keyword evidence="7" id="KW-1185">Reference proteome</keyword>
<keyword evidence="1 4" id="KW-0808">Transferase</keyword>
<evidence type="ECO:0000256" key="3">
    <source>
        <dbReference type="ARBA" id="ARBA00022840"/>
    </source>
</evidence>
<dbReference type="EC" id="2.5.1.17" evidence="4"/>
<dbReference type="eggNOG" id="COG2096">
    <property type="taxonomic scope" value="Bacteria"/>
</dbReference>
<dbReference type="PANTHER" id="PTHR12213:SF0">
    <property type="entry name" value="CORRINOID ADENOSYLTRANSFERASE MMAB"/>
    <property type="match status" value="1"/>
</dbReference>
<dbReference type="GO" id="GO:0005524">
    <property type="term" value="F:ATP binding"/>
    <property type="evidence" value="ECO:0007669"/>
    <property type="project" value="UniProtKB-UniRule"/>
</dbReference>
<comment type="pathway">
    <text evidence="4">Cofactor biosynthesis; adenosylcobalamin biosynthesis; adenosylcobalamin from cob(II)yrinate a,c-diamide: step 2/7.</text>
</comment>
<proteinExistence type="inferred from homology"/>
<dbReference type="InterPro" id="IPR036451">
    <property type="entry name" value="CblAdoTrfase-like_sf"/>
</dbReference>
<protein>
    <recommendedName>
        <fullName evidence="4">Corrinoid adenosyltransferase</fullName>
        <ecNumber evidence="4">2.5.1.17</ecNumber>
    </recommendedName>
    <alternativeName>
        <fullName evidence="4">Cob(II)alamin adenosyltransferase</fullName>
    </alternativeName>
    <alternativeName>
        <fullName evidence="4">Cob(II)yrinic acid a,c-diamide adenosyltransferase</fullName>
    </alternativeName>
    <alternativeName>
        <fullName evidence="4">Cobinamide/cobalamin adenosyltransferase</fullName>
    </alternativeName>
</protein>
<dbReference type="Proteomes" id="UP000002318">
    <property type="component" value="Chromosome"/>
</dbReference>
<reference evidence="6 7" key="1">
    <citation type="journal article" date="2010" name="Stand. Genomic Sci.">
        <title>Complete genome sequence of Spirochaeta smaragdinae type strain (SEBR 4228).</title>
        <authorList>
            <person name="Mavromatis K."/>
            <person name="Yasawong M."/>
            <person name="Chertkov O."/>
            <person name="Lapidus A."/>
            <person name="Lucas S."/>
            <person name="Nolan M."/>
            <person name="Del Rio T.G."/>
            <person name="Tice H."/>
            <person name="Cheng J.F."/>
            <person name="Pitluck S."/>
            <person name="Liolios K."/>
            <person name="Ivanova N."/>
            <person name="Tapia R."/>
            <person name="Han C."/>
            <person name="Bruce D."/>
            <person name="Goodwin L."/>
            <person name="Pati A."/>
            <person name="Chen A."/>
            <person name="Palaniappan K."/>
            <person name="Land M."/>
            <person name="Hauser L."/>
            <person name="Chang Y.J."/>
            <person name="Jeffries C.D."/>
            <person name="Detter J.C."/>
            <person name="Rohde M."/>
            <person name="Brambilla E."/>
            <person name="Spring S."/>
            <person name="Goker M."/>
            <person name="Sikorski J."/>
            <person name="Woyke T."/>
            <person name="Bristow J."/>
            <person name="Eisen J.A."/>
            <person name="Markowitz V."/>
            <person name="Hugenholtz P."/>
            <person name="Klenk H.P."/>
            <person name="Kyrpides N.C."/>
        </authorList>
    </citation>
    <scope>NUCLEOTIDE SEQUENCE [LARGE SCALE GENOMIC DNA]</scope>
    <source>
        <strain evidence="7">DSM 11293 / JCM 15392 / SEBR 4228</strain>
    </source>
</reference>
<organism evidence="6 7">
    <name type="scientific">Sediminispirochaeta smaragdinae (strain DSM 11293 / JCM 15392 / SEBR 4228)</name>
    <name type="common">Spirochaeta smaragdinae</name>
    <dbReference type="NCBI Taxonomy" id="573413"/>
    <lineage>
        <taxon>Bacteria</taxon>
        <taxon>Pseudomonadati</taxon>
        <taxon>Spirochaetota</taxon>
        <taxon>Spirochaetia</taxon>
        <taxon>Spirochaetales</taxon>
        <taxon>Spirochaetaceae</taxon>
        <taxon>Sediminispirochaeta</taxon>
    </lineage>
</organism>
<comment type="similarity">
    <text evidence="4">Belongs to the Cob(I)alamin adenosyltransferase family.</text>
</comment>
<dbReference type="KEGG" id="ssm:Spirs_3122"/>
<dbReference type="GO" id="GO:0009236">
    <property type="term" value="P:cobalamin biosynthetic process"/>
    <property type="evidence" value="ECO:0007669"/>
    <property type="project" value="UniProtKB-UniRule"/>
</dbReference>
<dbReference type="PANTHER" id="PTHR12213">
    <property type="entry name" value="CORRINOID ADENOSYLTRANSFERASE"/>
    <property type="match status" value="1"/>
</dbReference>
<evidence type="ECO:0000259" key="5">
    <source>
        <dbReference type="Pfam" id="PF01923"/>
    </source>
</evidence>
<comment type="catalytic activity">
    <reaction evidence="4">
        <text>2 cob(II)yrinate a,c diamide + reduced [electron-transfer flavoprotein] + 2 ATP = 2 adenosylcob(III)yrinate a,c-diamide + 2 triphosphate + oxidized [electron-transfer flavoprotein] + 3 H(+)</text>
        <dbReference type="Rhea" id="RHEA:11528"/>
        <dbReference type="Rhea" id="RHEA-COMP:10685"/>
        <dbReference type="Rhea" id="RHEA-COMP:10686"/>
        <dbReference type="ChEBI" id="CHEBI:15378"/>
        <dbReference type="ChEBI" id="CHEBI:18036"/>
        <dbReference type="ChEBI" id="CHEBI:30616"/>
        <dbReference type="ChEBI" id="CHEBI:57692"/>
        <dbReference type="ChEBI" id="CHEBI:58307"/>
        <dbReference type="ChEBI" id="CHEBI:58503"/>
        <dbReference type="ChEBI" id="CHEBI:58537"/>
        <dbReference type="EC" id="2.5.1.17"/>
    </reaction>
</comment>
<dbReference type="Pfam" id="PF01923">
    <property type="entry name" value="Cob_adeno_trans"/>
    <property type="match status" value="1"/>
</dbReference>
<dbReference type="SUPFAM" id="SSF89028">
    <property type="entry name" value="Cobalamin adenosyltransferase-like"/>
    <property type="match status" value="1"/>
</dbReference>
<dbReference type="InterPro" id="IPR029499">
    <property type="entry name" value="PduO-typ"/>
</dbReference>
<dbReference type="InterPro" id="IPR016030">
    <property type="entry name" value="CblAdoTrfase-like"/>
</dbReference>
<dbReference type="NCBIfam" id="TIGR00636">
    <property type="entry name" value="PduO_Nterm"/>
    <property type="match status" value="1"/>
</dbReference>
<dbReference type="AlphaFoldDB" id="E1R4Y2"/>
<accession>E1R4Y2</accession>
<dbReference type="GO" id="GO:0008817">
    <property type="term" value="F:corrinoid adenosyltransferase activity"/>
    <property type="evidence" value="ECO:0007669"/>
    <property type="project" value="UniProtKB-UniRule"/>
</dbReference>
<evidence type="ECO:0000313" key="6">
    <source>
        <dbReference type="EMBL" id="ADK82220.1"/>
    </source>
</evidence>
<dbReference type="Gene3D" id="1.20.1200.10">
    <property type="entry name" value="Cobalamin adenosyltransferase-like"/>
    <property type="match status" value="1"/>
</dbReference>
<gene>
    <name evidence="6" type="ordered locus">Spirs_3122</name>
</gene>
<sequence>MIEFERVTTRGGDKGESSLFNGERRVKDDAIFEALGDIDELVSWLGVIKADISASPVSGISAFSSQLHEIQKTLMRFSGQIATPKNDKLYEKMAHLSQQDLEALEASEAVLLKKTKIGSAFVVPGQCHLSSEIDIARTICRRAERRVVTCIRSSYLGHLALGQNYLNRLSDFLFVLARWVEQAG</sequence>
<evidence type="ECO:0000256" key="2">
    <source>
        <dbReference type="ARBA" id="ARBA00022741"/>
    </source>
</evidence>
<keyword evidence="3 4" id="KW-0067">ATP-binding</keyword>
<evidence type="ECO:0000313" key="7">
    <source>
        <dbReference type="Proteomes" id="UP000002318"/>
    </source>
</evidence>
<evidence type="ECO:0000256" key="1">
    <source>
        <dbReference type="ARBA" id="ARBA00022679"/>
    </source>
</evidence>
<comment type="catalytic activity">
    <reaction evidence="4">
        <text>2 cob(II)alamin + reduced [electron-transfer flavoprotein] + 2 ATP = 2 adenosylcob(III)alamin + 2 triphosphate + oxidized [electron-transfer flavoprotein] + 3 H(+)</text>
        <dbReference type="Rhea" id="RHEA:28671"/>
        <dbReference type="Rhea" id="RHEA-COMP:10685"/>
        <dbReference type="Rhea" id="RHEA-COMP:10686"/>
        <dbReference type="ChEBI" id="CHEBI:15378"/>
        <dbReference type="ChEBI" id="CHEBI:16304"/>
        <dbReference type="ChEBI" id="CHEBI:18036"/>
        <dbReference type="ChEBI" id="CHEBI:18408"/>
        <dbReference type="ChEBI" id="CHEBI:30616"/>
        <dbReference type="ChEBI" id="CHEBI:57692"/>
        <dbReference type="ChEBI" id="CHEBI:58307"/>
        <dbReference type="EC" id="2.5.1.17"/>
    </reaction>
</comment>
<name>E1R4Y2_SEDSS</name>
<keyword evidence="2 4" id="KW-0547">Nucleotide-binding</keyword>
<evidence type="ECO:0000256" key="4">
    <source>
        <dbReference type="RuleBase" id="RU366026"/>
    </source>
</evidence>
<dbReference type="EMBL" id="CP002116">
    <property type="protein sequence ID" value="ADK82220.1"/>
    <property type="molecule type" value="Genomic_DNA"/>
</dbReference>
<feature type="domain" description="Cobalamin adenosyltransferase-like" evidence="5">
    <location>
        <begin position="8"/>
        <end position="180"/>
    </location>
</feature>
<dbReference type="STRING" id="573413.Spirs_3122"/>
<dbReference type="HOGENOM" id="CLU_083486_0_0_12"/>